<dbReference type="RefSeq" id="WP_226765724.1">
    <property type="nucleotide sequence ID" value="NZ_BAAAEO010000001.1"/>
</dbReference>
<protein>
    <recommendedName>
        <fullName evidence="2">tRNA 2-selenouridine synthase</fullName>
        <ecNumber evidence="2">2.9.1.3</ecNumber>
    </recommendedName>
</protein>
<accession>A0ABN1DC81</accession>
<comment type="similarity">
    <text evidence="2">Belongs to the SelU family.</text>
</comment>
<comment type="subunit">
    <text evidence="2">Monomer.</text>
</comment>
<keyword evidence="2" id="KW-0808">Transferase</keyword>
<feature type="active site" description="S-selanylcysteine intermediate" evidence="2">
    <location>
        <position position="98"/>
    </location>
</feature>
<dbReference type="InterPro" id="IPR001763">
    <property type="entry name" value="Rhodanese-like_dom"/>
</dbReference>
<dbReference type="SMART" id="SM00450">
    <property type="entry name" value="RHOD"/>
    <property type="match status" value="1"/>
</dbReference>
<comment type="function">
    <text evidence="2">Involved in the post-transcriptional modification of the uridine at the wobble position (U34) of tRNA(Lys), tRNA(Glu) and tRNA(Gln). Catalyzes the conversion of 2-thiouridine (S2U-RNA) to 2-selenouridine (Se2U-RNA). Acts in a two-step process involving geranylation of 2-thiouridine (S2U) to S-geranyl-2-thiouridine (geS2U) and subsequent selenation of the latter derivative to 2-selenouridine (Se2U) in the tRNA chain.</text>
</comment>
<dbReference type="HAMAP" id="MF_01622">
    <property type="entry name" value="tRNA_sel_U_synth"/>
    <property type="match status" value="1"/>
</dbReference>
<keyword evidence="1 2" id="KW-0711">Selenium</keyword>
<sequence>MAEHFPVTDDYLHILRLRLPLMDVRAPVEFTKGTFNHSYNLPLMNDAERAAVGTCYKQHGQQSAIALGHQLVSGALKQQRIEAWLDFTQKYPDGILYCARGGLRSQIVQQWLAEQGVVYPRVKGGFKALRHAALQVIDQAASQPLLLLAGPAGSGKTRLLQQLKMLDLEGLANHRGSAFGQQLTPQPPQVQFENDLAAAIIQVRELKADYLLLEDESLLIGQRSIPHRLYQAMQQSPALLLEEPLEKRIEVILHDYITDILAKASKHHAETAFSVLSAMLQQGLARISKRLGGALYSELRALLLQALAEQQCSGDISLHRVWISALLTDYYDPMYRYQLQKRALPVLMQGSAPALADWWYSNNKRID</sequence>
<dbReference type="Pfam" id="PF26341">
    <property type="entry name" value="AAA_SelU"/>
    <property type="match status" value="1"/>
</dbReference>
<keyword evidence="5" id="KW-1185">Reference proteome</keyword>
<proteinExistence type="inferred from homology"/>
<dbReference type="NCBIfam" id="NF008750">
    <property type="entry name" value="PRK11784.1-2"/>
    <property type="match status" value="1"/>
</dbReference>
<dbReference type="InterPro" id="IPR036873">
    <property type="entry name" value="Rhodanese-like_dom_sf"/>
</dbReference>
<dbReference type="CDD" id="cd01520">
    <property type="entry name" value="RHOD_YbbB"/>
    <property type="match status" value="1"/>
</dbReference>
<dbReference type="EC" id="2.9.1.3" evidence="2"/>
<comment type="catalytic activity">
    <reaction evidence="2">
        <text>5-methylaminomethyl-2-(Se-phospho)selenouridine(34) in tRNA + H2O = 5-methylaminomethyl-2-selenouridine(34) in tRNA + phosphate</text>
        <dbReference type="Rhea" id="RHEA:60176"/>
        <dbReference type="Rhea" id="RHEA-COMP:10196"/>
        <dbReference type="Rhea" id="RHEA-COMP:15523"/>
        <dbReference type="ChEBI" id="CHEBI:15377"/>
        <dbReference type="ChEBI" id="CHEBI:43474"/>
        <dbReference type="ChEBI" id="CHEBI:82743"/>
        <dbReference type="ChEBI" id="CHEBI:143702"/>
    </reaction>
</comment>
<dbReference type="InterPro" id="IPR017582">
    <property type="entry name" value="SelU"/>
</dbReference>
<evidence type="ECO:0000256" key="1">
    <source>
        <dbReference type="ARBA" id="ARBA00023266"/>
    </source>
</evidence>
<evidence type="ECO:0000256" key="2">
    <source>
        <dbReference type="HAMAP-Rule" id="MF_01622"/>
    </source>
</evidence>
<comment type="catalytic activity">
    <reaction evidence="2">
        <text>5-methylaminomethyl-2-thiouridine(34) in tRNA + (2E)-geranyl diphosphate = 5-methylaminomethyl-S-(2E)-geranyl-thiouridine(34) in tRNA + diphosphate</text>
        <dbReference type="Rhea" id="RHEA:14085"/>
        <dbReference type="Rhea" id="RHEA-COMP:10195"/>
        <dbReference type="Rhea" id="RHEA-COMP:14654"/>
        <dbReference type="ChEBI" id="CHEBI:33019"/>
        <dbReference type="ChEBI" id="CHEBI:58057"/>
        <dbReference type="ChEBI" id="CHEBI:74455"/>
        <dbReference type="ChEBI" id="CHEBI:140632"/>
    </reaction>
</comment>
<dbReference type="InterPro" id="IPR058840">
    <property type="entry name" value="AAA_SelU"/>
</dbReference>
<dbReference type="PANTHER" id="PTHR30401">
    <property type="entry name" value="TRNA 2-SELENOURIDINE SYNTHASE"/>
    <property type="match status" value="1"/>
</dbReference>
<feature type="domain" description="Rhodanese" evidence="3">
    <location>
        <begin position="21"/>
        <end position="138"/>
    </location>
</feature>
<evidence type="ECO:0000313" key="4">
    <source>
        <dbReference type="EMBL" id="GAA0539291.1"/>
    </source>
</evidence>
<dbReference type="Gene3D" id="3.40.250.10">
    <property type="entry name" value="Rhodanese-like domain"/>
    <property type="match status" value="1"/>
</dbReference>
<organism evidence="4 5">
    <name type="scientific">Rheinheimera aquimaris</name>
    <dbReference type="NCBI Taxonomy" id="412437"/>
    <lineage>
        <taxon>Bacteria</taxon>
        <taxon>Pseudomonadati</taxon>
        <taxon>Pseudomonadota</taxon>
        <taxon>Gammaproteobacteria</taxon>
        <taxon>Chromatiales</taxon>
        <taxon>Chromatiaceae</taxon>
        <taxon>Rheinheimera</taxon>
    </lineage>
</organism>
<dbReference type="EMBL" id="BAAAEO010000001">
    <property type="protein sequence ID" value="GAA0539291.1"/>
    <property type="molecule type" value="Genomic_DNA"/>
</dbReference>
<gene>
    <name evidence="4" type="primary">mnmH</name>
    <name evidence="2" type="synonym">selU</name>
    <name evidence="4" type="ORF">GCM10009098_03540</name>
</gene>
<name>A0ABN1DC81_9GAMM</name>
<comment type="catalytic activity">
    <reaction evidence="2">
        <text>5-methylaminomethyl-2-thiouridine(34) in tRNA + selenophosphate + (2E)-geranyl diphosphate + H2O + H(+) = 5-methylaminomethyl-2-selenouridine(34) in tRNA + (2E)-thiogeraniol + phosphate + diphosphate</text>
        <dbReference type="Rhea" id="RHEA:42716"/>
        <dbReference type="Rhea" id="RHEA-COMP:10195"/>
        <dbReference type="Rhea" id="RHEA-COMP:10196"/>
        <dbReference type="ChEBI" id="CHEBI:15377"/>
        <dbReference type="ChEBI" id="CHEBI:15378"/>
        <dbReference type="ChEBI" id="CHEBI:16144"/>
        <dbReference type="ChEBI" id="CHEBI:33019"/>
        <dbReference type="ChEBI" id="CHEBI:43474"/>
        <dbReference type="ChEBI" id="CHEBI:58057"/>
        <dbReference type="ChEBI" id="CHEBI:74455"/>
        <dbReference type="ChEBI" id="CHEBI:82743"/>
        <dbReference type="ChEBI" id="CHEBI:143703"/>
        <dbReference type="EC" id="2.9.1.3"/>
    </reaction>
</comment>
<reference evidence="4 5" key="1">
    <citation type="journal article" date="2019" name="Int. J. Syst. Evol. Microbiol.">
        <title>The Global Catalogue of Microorganisms (GCM) 10K type strain sequencing project: providing services to taxonomists for standard genome sequencing and annotation.</title>
        <authorList>
            <consortium name="The Broad Institute Genomics Platform"/>
            <consortium name="The Broad Institute Genome Sequencing Center for Infectious Disease"/>
            <person name="Wu L."/>
            <person name="Ma J."/>
        </authorList>
    </citation>
    <scope>NUCLEOTIDE SEQUENCE [LARGE SCALE GENOMIC DNA]</scope>
    <source>
        <strain evidence="4 5">JCM 14331</strain>
    </source>
</reference>
<dbReference type="SUPFAM" id="SSF52821">
    <property type="entry name" value="Rhodanese/Cell cycle control phosphatase"/>
    <property type="match status" value="1"/>
</dbReference>
<dbReference type="NCBIfam" id="NF008751">
    <property type="entry name" value="PRK11784.1-3"/>
    <property type="match status" value="1"/>
</dbReference>
<dbReference type="NCBIfam" id="TIGR03167">
    <property type="entry name" value="tRNA_sel_U_synt"/>
    <property type="match status" value="1"/>
</dbReference>
<evidence type="ECO:0000313" key="5">
    <source>
        <dbReference type="Proteomes" id="UP001501169"/>
    </source>
</evidence>
<dbReference type="Proteomes" id="UP001501169">
    <property type="component" value="Unassembled WGS sequence"/>
</dbReference>
<dbReference type="PANTHER" id="PTHR30401:SF0">
    <property type="entry name" value="TRNA 2-SELENOURIDINE SYNTHASE"/>
    <property type="match status" value="1"/>
</dbReference>
<evidence type="ECO:0000259" key="3">
    <source>
        <dbReference type="PROSITE" id="PS50206"/>
    </source>
</evidence>
<comment type="caution">
    <text evidence="4">The sequence shown here is derived from an EMBL/GenBank/DDBJ whole genome shotgun (WGS) entry which is preliminary data.</text>
</comment>
<comment type="catalytic activity">
    <reaction evidence="2">
        <text>5-methylaminomethyl-S-(2E)-geranyl-thiouridine(34) in tRNA + selenophosphate + H(+) = 5-methylaminomethyl-2-(Se-phospho)selenouridine(34) in tRNA + (2E)-thiogeraniol</text>
        <dbReference type="Rhea" id="RHEA:60172"/>
        <dbReference type="Rhea" id="RHEA-COMP:14654"/>
        <dbReference type="Rhea" id="RHEA-COMP:15523"/>
        <dbReference type="ChEBI" id="CHEBI:15378"/>
        <dbReference type="ChEBI" id="CHEBI:16144"/>
        <dbReference type="ChEBI" id="CHEBI:140632"/>
        <dbReference type="ChEBI" id="CHEBI:143702"/>
        <dbReference type="ChEBI" id="CHEBI:143703"/>
    </reaction>
</comment>
<dbReference type="PROSITE" id="PS50206">
    <property type="entry name" value="RHODANESE_3"/>
    <property type="match status" value="1"/>
</dbReference>